<comment type="caution">
    <text evidence="9">The sequence shown here is derived from an EMBL/GenBank/DDBJ whole genome shotgun (WGS) entry which is preliminary data.</text>
</comment>
<evidence type="ECO:0000256" key="7">
    <source>
        <dbReference type="SAM" id="Phobius"/>
    </source>
</evidence>
<feature type="transmembrane region" description="Helical" evidence="7">
    <location>
        <begin position="530"/>
        <end position="548"/>
    </location>
</feature>
<feature type="transmembrane region" description="Helical" evidence="7">
    <location>
        <begin position="398"/>
        <end position="425"/>
    </location>
</feature>
<evidence type="ECO:0000313" key="9">
    <source>
        <dbReference type="EMBL" id="KFZ31080.1"/>
    </source>
</evidence>
<keyword evidence="2" id="KW-0813">Transport</keyword>
<dbReference type="GO" id="GO:0005886">
    <property type="term" value="C:plasma membrane"/>
    <property type="evidence" value="ECO:0007669"/>
    <property type="project" value="TreeGrafter"/>
</dbReference>
<evidence type="ECO:0000256" key="2">
    <source>
        <dbReference type="ARBA" id="ARBA00022448"/>
    </source>
</evidence>
<feature type="domain" description="RCK C-terminal" evidence="8">
    <location>
        <begin position="298"/>
        <end position="383"/>
    </location>
</feature>
<comment type="subcellular location">
    <subcellularLocation>
        <location evidence="1">Membrane</location>
        <topology evidence="1">Multi-pass membrane protein</topology>
    </subcellularLocation>
</comment>
<keyword evidence="10" id="KW-1185">Reference proteome</keyword>
<dbReference type="InterPro" id="IPR051679">
    <property type="entry name" value="DASS-Related_Transporters"/>
</dbReference>
<keyword evidence="6 7" id="KW-0472">Membrane</keyword>
<proteinExistence type="predicted"/>
<dbReference type="OrthoDB" id="9809303at2"/>
<gene>
    <name evidence="9" type="ORF">IDSA_06260</name>
</gene>
<evidence type="ECO:0000256" key="4">
    <source>
        <dbReference type="ARBA" id="ARBA00022737"/>
    </source>
</evidence>
<protein>
    <submittedName>
        <fullName evidence="9">Potassium transporter TrkA</fullName>
    </submittedName>
</protein>
<evidence type="ECO:0000256" key="5">
    <source>
        <dbReference type="ARBA" id="ARBA00022989"/>
    </source>
</evidence>
<evidence type="ECO:0000256" key="1">
    <source>
        <dbReference type="ARBA" id="ARBA00004141"/>
    </source>
</evidence>
<accession>A0A094ITS6</accession>
<dbReference type="Pfam" id="PF02080">
    <property type="entry name" value="TrkA_C"/>
    <property type="match status" value="2"/>
</dbReference>
<feature type="transmembrane region" description="Helical" evidence="7">
    <location>
        <begin position="445"/>
        <end position="463"/>
    </location>
</feature>
<dbReference type="GO" id="GO:0008324">
    <property type="term" value="F:monoatomic cation transmembrane transporter activity"/>
    <property type="evidence" value="ECO:0007669"/>
    <property type="project" value="InterPro"/>
</dbReference>
<dbReference type="PANTHER" id="PTHR43652:SF2">
    <property type="entry name" value="BASIC AMINO ACID ANTIPORTER YFCC-RELATED"/>
    <property type="match status" value="1"/>
</dbReference>
<dbReference type="GO" id="GO:0006813">
    <property type="term" value="P:potassium ion transport"/>
    <property type="evidence" value="ECO:0007669"/>
    <property type="project" value="InterPro"/>
</dbReference>
<dbReference type="STRING" id="435908.IDSA_06260"/>
<dbReference type="PANTHER" id="PTHR43652">
    <property type="entry name" value="BASIC AMINO ACID ANTIPORTER YFCC-RELATED"/>
    <property type="match status" value="1"/>
</dbReference>
<reference evidence="9 10" key="1">
    <citation type="submission" date="2014-06" db="EMBL/GenBank/DDBJ databases">
        <title>The draft genome sequence of Idiomarina salinarum ISL-52.</title>
        <authorList>
            <person name="Du J."/>
            <person name="Shao Z."/>
        </authorList>
    </citation>
    <scope>NUCLEOTIDE SEQUENCE [LARGE SCALE GENOMIC DNA]</scope>
    <source>
        <strain evidence="9 10">ISL-52</strain>
    </source>
</reference>
<feature type="transmembrane region" description="Helical" evidence="7">
    <location>
        <begin position="505"/>
        <end position="523"/>
    </location>
</feature>
<dbReference type="AlphaFoldDB" id="A0A094ITS6"/>
<keyword evidence="3 7" id="KW-0812">Transmembrane</keyword>
<dbReference type="InterPro" id="IPR036721">
    <property type="entry name" value="RCK_C_sf"/>
</dbReference>
<keyword evidence="5 7" id="KW-1133">Transmembrane helix</keyword>
<feature type="transmembrane region" description="Helical" evidence="7">
    <location>
        <begin position="5"/>
        <end position="21"/>
    </location>
</feature>
<feature type="transmembrane region" description="Helical" evidence="7">
    <location>
        <begin position="27"/>
        <end position="44"/>
    </location>
</feature>
<sequence>MIDQILIGVIIFGALVLFVWEKWRYDIVAMMALLIAAILGLVPSSEVFSGFGNPAVITVAAVLVISHALWRSGVVDELAVTMKRVGDNPFSQMIALTALTTFCSAFISNTGTMAIMIPVALQLSRSGAGHASRVLMPMAFGSLLGGTITMIGTPPNIIIADLRREALGEAYGIFDFTPVGLTLAIVGLVFMWIFSRFLVPAKQSRDMSTSPYDVSSYLTELYVPPETSLVGETLYELESRVQENFSVVALKRDKKLITAPPRYQRIRAEDVLIIEADTETMQEIIDVTGLELNAEEEIDDRFLISDEIQVIEGIVGQDSRLIGRSASDMRLRHRFGVNVLAVARHGQAGKPKLANIRFKPGDVLLLQGDKEILGDVFRRFGCFPLAQRSMRIGGEKKIFLPLGIFATAIGLSAFGILSVPVAFTLAAGAMVLTNVMPVRELYENVDWPIIILLGATIPLGSALERSGAADSIAQGALMVSSGAPAAIGIGLLMLVTLLLSNIVNNAAAAVLMAPIALSMASTLEASPDPFLMTVAVGAALPFMTPIGHQSNILVMGPGGYVFGDYWKLGLPLTVVIMAVAIPVILWVWPLAG</sequence>
<evidence type="ECO:0000256" key="6">
    <source>
        <dbReference type="ARBA" id="ARBA00023136"/>
    </source>
</evidence>
<name>A0A094ITS6_9GAMM</name>
<evidence type="ECO:0000259" key="8">
    <source>
        <dbReference type="PROSITE" id="PS51202"/>
    </source>
</evidence>
<keyword evidence="4" id="KW-0677">Repeat</keyword>
<feature type="transmembrane region" description="Helical" evidence="7">
    <location>
        <begin position="90"/>
        <end position="123"/>
    </location>
</feature>
<dbReference type="Pfam" id="PF03600">
    <property type="entry name" value="CitMHS"/>
    <property type="match status" value="1"/>
</dbReference>
<dbReference type="Proteomes" id="UP000054363">
    <property type="component" value="Unassembled WGS sequence"/>
</dbReference>
<feature type="domain" description="RCK C-terminal" evidence="8">
    <location>
        <begin position="205"/>
        <end position="290"/>
    </location>
</feature>
<feature type="transmembrane region" description="Helical" evidence="7">
    <location>
        <begin position="51"/>
        <end position="70"/>
    </location>
</feature>
<dbReference type="EMBL" id="JPER01000002">
    <property type="protein sequence ID" value="KFZ31080.1"/>
    <property type="molecule type" value="Genomic_DNA"/>
</dbReference>
<evidence type="ECO:0000256" key="3">
    <source>
        <dbReference type="ARBA" id="ARBA00022692"/>
    </source>
</evidence>
<dbReference type="SUPFAM" id="SSF116726">
    <property type="entry name" value="TrkA C-terminal domain-like"/>
    <property type="match status" value="2"/>
</dbReference>
<feature type="transmembrane region" description="Helical" evidence="7">
    <location>
        <begin position="179"/>
        <end position="199"/>
    </location>
</feature>
<dbReference type="InterPro" id="IPR006037">
    <property type="entry name" value="RCK_C"/>
</dbReference>
<feature type="transmembrane region" description="Helical" evidence="7">
    <location>
        <begin position="475"/>
        <end position="499"/>
    </location>
</feature>
<dbReference type="RefSeq" id="WP_034775129.1">
    <property type="nucleotide sequence ID" value="NZ_JPER01000002.1"/>
</dbReference>
<dbReference type="eggNOG" id="COG0471">
    <property type="taxonomic scope" value="Bacteria"/>
</dbReference>
<feature type="transmembrane region" description="Helical" evidence="7">
    <location>
        <begin position="568"/>
        <end position="588"/>
    </location>
</feature>
<feature type="transmembrane region" description="Helical" evidence="7">
    <location>
        <begin position="135"/>
        <end position="159"/>
    </location>
</feature>
<dbReference type="InterPro" id="IPR004680">
    <property type="entry name" value="Cit_transptr-like_dom"/>
</dbReference>
<organism evidence="9 10">
    <name type="scientific">Pseudidiomarina salinarum</name>
    <dbReference type="NCBI Taxonomy" id="435908"/>
    <lineage>
        <taxon>Bacteria</taxon>
        <taxon>Pseudomonadati</taxon>
        <taxon>Pseudomonadota</taxon>
        <taxon>Gammaproteobacteria</taxon>
        <taxon>Alteromonadales</taxon>
        <taxon>Idiomarinaceae</taxon>
        <taxon>Pseudidiomarina</taxon>
    </lineage>
</organism>
<evidence type="ECO:0000313" key="10">
    <source>
        <dbReference type="Proteomes" id="UP000054363"/>
    </source>
</evidence>
<dbReference type="PROSITE" id="PS51202">
    <property type="entry name" value="RCK_C"/>
    <property type="match status" value="2"/>
</dbReference>
<dbReference type="Gene3D" id="3.30.70.1450">
    <property type="entry name" value="Regulator of K+ conductance, C-terminal domain"/>
    <property type="match status" value="2"/>
</dbReference>